<dbReference type="Proteomes" id="UP000199012">
    <property type="component" value="Unassembled WGS sequence"/>
</dbReference>
<reference evidence="2 3" key="1">
    <citation type="submission" date="2016-10" db="EMBL/GenBank/DDBJ databases">
        <authorList>
            <person name="de Groot N.N."/>
        </authorList>
    </citation>
    <scope>NUCLEOTIDE SEQUENCE [LARGE SCALE GENOMIC DNA]</scope>
    <source>
        <strain evidence="2 3">CGMCC 4.6945</strain>
    </source>
</reference>
<dbReference type="STRING" id="988821.SAMN05421867_103225"/>
<feature type="region of interest" description="Disordered" evidence="1">
    <location>
        <begin position="83"/>
        <end position="135"/>
    </location>
</feature>
<dbReference type="EMBL" id="FOKA01000003">
    <property type="protein sequence ID" value="SFA92000.1"/>
    <property type="molecule type" value="Genomic_DNA"/>
</dbReference>
<accession>A0A1I0WV21</accession>
<protein>
    <submittedName>
        <fullName evidence="2">Uncharacterized protein</fullName>
    </submittedName>
</protein>
<dbReference type="RefSeq" id="WP_090031218.1">
    <property type="nucleotide sequence ID" value="NZ_BONM01000031.1"/>
</dbReference>
<evidence type="ECO:0000313" key="2">
    <source>
        <dbReference type="EMBL" id="SFA92000.1"/>
    </source>
</evidence>
<evidence type="ECO:0000313" key="3">
    <source>
        <dbReference type="Proteomes" id="UP000199012"/>
    </source>
</evidence>
<organism evidence="2 3">
    <name type="scientific">Cellulomonas marina</name>
    <dbReference type="NCBI Taxonomy" id="988821"/>
    <lineage>
        <taxon>Bacteria</taxon>
        <taxon>Bacillati</taxon>
        <taxon>Actinomycetota</taxon>
        <taxon>Actinomycetes</taxon>
        <taxon>Micrococcales</taxon>
        <taxon>Cellulomonadaceae</taxon>
        <taxon>Cellulomonas</taxon>
    </lineage>
</organism>
<sequence length="183" mass="18471">MARTGAEPVLDLRLDRRTLQVELVRVAWWRRLVRARIDVALSAVAQPDTLGAAAFALPPAVAVGVPRAEELLAVLGGPRAAAGRHLDGLPDPGTQGAGRTAAGPPASGSAAGAGSPSSPEDQDRPPTSPGARLAGLRDLDARLAAYEAGVEGALREATAALVERLGAAPAEVLSALADPLPPA</sequence>
<name>A0A1I0WV21_9CELL</name>
<evidence type="ECO:0000256" key="1">
    <source>
        <dbReference type="SAM" id="MobiDB-lite"/>
    </source>
</evidence>
<gene>
    <name evidence="2" type="ORF">SAMN05421867_103225</name>
</gene>
<feature type="compositionally biased region" description="Low complexity" evidence="1">
    <location>
        <begin position="92"/>
        <end position="119"/>
    </location>
</feature>
<dbReference type="AlphaFoldDB" id="A0A1I0WV21"/>
<proteinExistence type="predicted"/>
<keyword evidence="3" id="KW-1185">Reference proteome</keyword>